<dbReference type="SUPFAM" id="SSF50960">
    <property type="entry name" value="TolB, C-terminal domain"/>
    <property type="match status" value="1"/>
</dbReference>
<comment type="caution">
    <text evidence="2">The sequence shown here is derived from an EMBL/GenBank/DDBJ whole genome shotgun (WGS) entry which is preliminary data.</text>
</comment>
<dbReference type="EMBL" id="JAPDPJ010000010">
    <property type="protein sequence ID" value="MCW3786081.1"/>
    <property type="molecule type" value="Genomic_DNA"/>
</dbReference>
<dbReference type="Proteomes" id="UP001209229">
    <property type="component" value="Unassembled WGS sequence"/>
</dbReference>
<name>A0AAE3M332_9BACT</name>
<accession>A0AAE3M332</accession>
<dbReference type="AlphaFoldDB" id="A0AAE3M332"/>
<organism evidence="2 3">
    <name type="scientific">Plebeiibacterium sediminum</name>
    <dbReference type="NCBI Taxonomy" id="2992112"/>
    <lineage>
        <taxon>Bacteria</taxon>
        <taxon>Pseudomonadati</taxon>
        <taxon>Bacteroidota</taxon>
        <taxon>Bacteroidia</taxon>
        <taxon>Marinilabiliales</taxon>
        <taxon>Marinilabiliaceae</taxon>
        <taxon>Plebeiibacterium</taxon>
    </lineage>
</organism>
<feature type="signal peptide" evidence="1">
    <location>
        <begin position="1"/>
        <end position="24"/>
    </location>
</feature>
<evidence type="ECO:0000256" key="1">
    <source>
        <dbReference type="SAM" id="SignalP"/>
    </source>
</evidence>
<proteinExistence type="predicted"/>
<reference evidence="2" key="1">
    <citation type="submission" date="2022-10" db="EMBL/GenBank/DDBJ databases">
        <authorList>
            <person name="Yu W.X."/>
        </authorList>
    </citation>
    <scope>NUCLEOTIDE SEQUENCE</scope>
    <source>
        <strain evidence="2">AAT</strain>
    </source>
</reference>
<gene>
    <name evidence="2" type="ORF">OM075_06350</name>
</gene>
<keyword evidence="3" id="KW-1185">Reference proteome</keyword>
<sequence>MKKSNLIKLILLFAILLSHLSSCEYEPEGDNFEQIDLDAFNLKLLLESPLLSEKYISAWNDVNIYYRFTSHKYAIDEVQFFLNDEEIFHPHEEGWGDNITIYERYSSNDSWYTCEDTLEIPMEFLEEGNNKLIAKVTGVSGSGSIADVRNRETSIEEYKWIIVAHKNHHKPYSFSVEDHKLHLEWSEYNHKFNHYIVEKYCGEILMDTFTSEENLIVDESYVGERAVYKVFVVLGDGTKNELFSIDKENELPELKLCGNNHNAQFIYWHPFTKYDALKEISIRCYDNKGNVNFKGIAGINDTIIKVTGDKYGAINKVTMTLFPKDNDLLDREIKEKFRRETYLKMGSRTTHEIFQYNGIVPLQSNLFLLRDSNQMLVYSPLDEEMVDISYASGAEYQPKEYIILKFSPEGDRFVLASGESNKYHLYIKDEQGYGYHHILKDRDEDLIRCYTFDAIYKDLIFLRTGEYGDVIYDMQQRKIVGNYNPYGRDDVFLSMDGNYIIYRGDYDRIGSIKNGVYKQLYKSPYRILFEKFEFHKMYPDYVVCVESGRVTIRNIKDFSVKNSYSISGEKVLSLDTEFNQLLTIEGERSIVRNIMTGEIMKEFDFAYKDSKLYGNTFYDNSGLFYYIYE</sequence>
<evidence type="ECO:0000313" key="2">
    <source>
        <dbReference type="EMBL" id="MCW3786081.1"/>
    </source>
</evidence>
<dbReference type="RefSeq" id="WP_301189651.1">
    <property type="nucleotide sequence ID" value="NZ_JAPDPJ010000010.1"/>
</dbReference>
<keyword evidence="1" id="KW-0732">Signal</keyword>
<feature type="chain" id="PRO_5042233715" evidence="1">
    <location>
        <begin position="25"/>
        <end position="629"/>
    </location>
</feature>
<evidence type="ECO:0000313" key="3">
    <source>
        <dbReference type="Proteomes" id="UP001209229"/>
    </source>
</evidence>
<protein>
    <submittedName>
        <fullName evidence="2">Uncharacterized protein</fullName>
    </submittedName>
</protein>